<comment type="caution">
    <text evidence="1">The sequence shown here is derived from an EMBL/GenBank/DDBJ whole genome shotgun (WGS) entry which is preliminary data.</text>
</comment>
<organism evidence="1 2">
    <name type="scientific">Lysobacter hankyongensis</name>
    <dbReference type="NCBI Taxonomy" id="1176535"/>
    <lineage>
        <taxon>Bacteria</taxon>
        <taxon>Pseudomonadati</taxon>
        <taxon>Pseudomonadota</taxon>
        <taxon>Gammaproteobacteria</taxon>
        <taxon>Lysobacterales</taxon>
        <taxon>Lysobacteraceae</taxon>
        <taxon>Lysobacter</taxon>
    </lineage>
</organism>
<name>A0ABP9BR80_9GAMM</name>
<protein>
    <recommendedName>
        <fullName evidence="3">DUF3800 domain-containing protein</fullName>
    </recommendedName>
</protein>
<reference evidence="2" key="1">
    <citation type="journal article" date="2019" name="Int. J. Syst. Evol. Microbiol.">
        <title>The Global Catalogue of Microorganisms (GCM) 10K type strain sequencing project: providing services to taxonomists for standard genome sequencing and annotation.</title>
        <authorList>
            <consortium name="The Broad Institute Genomics Platform"/>
            <consortium name="The Broad Institute Genome Sequencing Center for Infectious Disease"/>
            <person name="Wu L."/>
            <person name="Ma J."/>
        </authorList>
    </citation>
    <scope>NUCLEOTIDE SEQUENCE [LARGE SCALE GENOMIC DNA]</scope>
    <source>
        <strain evidence="2">JCM 18204</strain>
    </source>
</reference>
<evidence type="ECO:0008006" key="3">
    <source>
        <dbReference type="Google" id="ProtNLM"/>
    </source>
</evidence>
<accession>A0ABP9BR80</accession>
<dbReference type="EMBL" id="BAABJE010000014">
    <property type="protein sequence ID" value="GAA4799323.1"/>
    <property type="molecule type" value="Genomic_DNA"/>
</dbReference>
<proteinExistence type="predicted"/>
<gene>
    <name evidence="1" type="ORF">GCM10023307_27020</name>
</gene>
<evidence type="ECO:0000313" key="2">
    <source>
        <dbReference type="Proteomes" id="UP001499959"/>
    </source>
</evidence>
<keyword evidence="2" id="KW-1185">Reference proteome</keyword>
<sequence>MDHHNDRIRAKSIRYKDIVDAIISGQSPSLTGFAEDDEDLEDFCDNCDACFDAHFYRTLITGFSSGKSSADQVKQDMQRWRYSKLHDEALAGLARLPRLVFARTPATTSAPLAYLDQSIFSIAARESDYFLKLMALKGTGIGFVHSPSHAEEIAKIAKPEDRSRLIDVISRLTDNMSLQPDTGGRSIKTFLEAPEIVVSRVDNTRKASDAVERMKTLKDEDRALYFRHYDAQDRRRSLGNTKDIFESMDDAEFSRLTHASGFSQKSDFKNMKDHNRIRSAVYALHDAMDLMAYKQDKADRQQRSSVHDIEHLIYASCCRYFATNDSNLKARAEEIYRFMALPVLVLGKDDIFSIATPPRDTGQSGV</sequence>
<evidence type="ECO:0000313" key="1">
    <source>
        <dbReference type="EMBL" id="GAA4799323.1"/>
    </source>
</evidence>
<dbReference type="Proteomes" id="UP001499959">
    <property type="component" value="Unassembled WGS sequence"/>
</dbReference>